<dbReference type="CDD" id="cd13595">
    <property type="entry name" value="PBP2_HisGs"/>
    <property type="match status" value="1"/>
</dbReference>
<comment type="function">
    <text evidence="7 10">Catalyzes the condensation of ATP and 5-phosphoribose 1-diphosphate to form N'-(5'-phosphoribosyl)-ATP (PR-ATP). Has a crucial role in the pathway because the rate of histidine biosynthesis seems to be controlled primarily by regulation of HisG enzymatic activity.</text>
</comment>
<accession>A0A1H6JWK8</accession>
<dbReference type="HAMAP" id="MF_00125">
    <property type="entry name" value="HisZ"/>
    <property type="match status" value="1"/>
</dbReference>
<dbReference type="HAMAP" id="MF_01018">
    <property type="entry name" value="HisG_Short"/>
    <property type="match status" value="1"/>
</dbReference>
<dbReference type="Gene3D" id="3.30.930.10">
    <property type="entry name" value="Bira Bifunctional Protein, Domain 2"/>
    <property type="match status" value="1"/>
</dbReference>
<dbReference type="CDD" id="cd00773">
    <property type="entry name" value="HisRS-like_core"/>
    <property type="match status" value="1"/>
</dbReference>
<keyword evidence="5 10" id="KW-0963">Cytoplasm</keyword>
<keyword evidence="10" id="KW-0067">ATP-binding</keyword>
<keyword evidence="10" id="KW-0028">Amino-acid biosynthesis</keyword>
<comment type="catalytic activity">
    <reaction evidence="10">
        <text>1-(5-phospho-beta-D-ribosyl)-ATP + diphosphate = 5-phospho-alpha-D-ribose 1-diphosphate + ATP</text>
        <dbReference type="Rhea" id="RHEA:18473"/>
        <dbReference type="ChEBI" id="CHEBI:30616"/>
        <dbReference type="ChEBI" id="CHEBI:33019"/>
        <dbReference type="ChEBI" id="CHEBI:58017"/>
        <dbReference type="ChEBI" id="CHEBI:73183"/>
        <dbReference type="EC" id="2.4.2.17"/>
    </reaction>
</comment>
<evidence type="ECO:0000256" key="10">
    <source>
        <dbReference type="HAMAP-Rule" id="MF_01018"/>
    </source>
</evidence>
<name>A0A1H6JWK8_9ACTN</name>
<evidence type="ECO:0000256" key="1">
    <source>
        <dbReference type="ARBA" id="ARBA00004496"/>
    </source>
</evidence>
<evidence type="ECO:0000256" key="7">
    <source>
        <dbReference type="ARBA" id="ARBA00024861"/>
    </source>
</evidence>
<dbReference type="PANTHER" id="PTHR43707">
    <property type="entry name" value="HISTIDYL-TRNA SYNTHETASE"/>
    <property type="match status" value="1"/>
</dbReference>
<dbReference type="PANTHER" id="PTHR43707:SF1">
    <property type="entry name" value="HISTIDINE--TRNA LIGASE, MITOCHONDRIAL-RELATED"/>
    <property type="match status" value="1"/>
</dbReference>
<dbReference type="InterPro" id="IPR004516">
    <property type="entry name" value="HisRS/HisZ"/>
</dbReference>
<evidence type="ECO:0000256" key="2">
    <source>
        <dbReference type="ARBA" id="ARBA00004667"/>
    </source>
</evidence>
<protein>
    <recommendedName>
        <fullName evidence="9 10">Multifunctional fusion protein</fullName>
    </recommendedName>
    <domain>
        <recommendedName>
            <fullName evidence="10">ATP phosphoribosyltransferase</fullName>
            <shortName evidence="10">ATP-PRT</shortName>
            <shortName evidence="10">ATP-PRTase</shortName>
            <ecNumber evidence="10">2.4.2.17</ecNumber>
        </recommendedName>
    </domain>
    <domain>
        <recommendedName>
            <fullName evidence="9">ATP phosphoribosyltransferase regulatory subunit</fullName>
        </recommendedName>
    </domain>
</protein>
<evidence type="ECO:0000256" key="6">
    <source>
        <dbReference type="ARBA" id="ARBA00022676"/>
    </source>
</evidence>
<dbReference type="InterPro" id="IPR013820">
    <property type="entry name" value="ATP_PRibTrfase_cat"/>
</dbReference>
<dbReference type="RefSeq" id="WP_078687834.1">
    <property type="nucleotide sequence ID" value="NZ_FNWT01000011.1"/>
</dbReference>
<dbReference type="InterPro" id="IPR045864">
    <property type="entry name" value="aa-tRNA-synth_II/BPL/LPL"/>
</dbReference>
<feature type="domain" description="Aminoacyl-transfer RNA synthetases class-II family profile" evidence="11">
    <location>
        <begin position="20"/>
        <end position="342"/>
    </location>
</feature>
<evidence type="ECO:0000259" key="11">
    <source>
        <dbReference type="PROSITE" id="PS50862"/>
    </source>
</evidence>
<dbReference type="NCBIfam" id="TIGR00070">
    <property type="entry name" value="hisG"/>
    <property type="match status" value="1"/>
</dbReference>
<reference evidence="12 13" key="1">
    <citation type="submission" date="2016-10" db="EMBL/GenBank/DDBJ databases">
        <authorList>
            <person name="Varghese N."/>
            <person name="Submissions S."/>
        </authorList>
    </citation>
    <scope>NUCLEOTIDE SEQUENCE [LARGE SCALE GENOMIC DNA]</scope>
    <source>
        <strain evidence="12 13">WCP15</strain>
    </source>
</reference>
<keyword evidence="10" id="KW-0808">Transferase</keyword>
<dbReference type="Proteomes" id="UP000199135">
    <property type="component" value="Unassembled WGS sequence"/>
</dbReference>
<evidence type="ECO:0000313" key="12">
    <source>
        <dbReference type="EMBL" id="SEH66987.1"/>
    </source>
</evidence>
<comment type="pathway">
    <text evidence="2 10">Amino-acid biosynthesis; L-histidine biosynthesis; L-histidine from 5-phospho-alpha-D-ribose 1-diphosphate: step 1/9.</text>
</comment>
<keyword evidence="6 10" id="KW-0328">Glycosyltransferase</keyword>
<keyword evidence="10" id="KW-0547">Nucleotide-binding</keyword>
<comment type="domain">
    <text evidence="10">Lacks the C-terminal regulatory region which is replaced by HisZ.</text>
</comment>
<comment type="subunit">
    <text evidence="4 10">Heteromultimer composed of HisG and HisZ subunits.</text>
</comment>
<dbReference type="EC" id="2.4.2.17" evidence="10"/>
<dbReference type="InterPro" id="IPR024893">
    <property type="entry name" value="ATP_PRibTrfase_HisG_short"/>
</dbReference>
<comment type="caution">
    <text evidence="12">The sequence shown here is derived from an EMBL/GenBank/DDBJ whole genome shotgun (WGS) entry which is preliminary data.</text>
</comment>
<keyword evidence="13" id="KW-1185">Reference proteome</keyword>
<organism evidence="12 13">
    <name type="scientific">Parafannyhessea umbonata</name>
    <dbReference type="NCBI Taxonomy" id="604330"/>
    <lineage>
        <taxon>Bacteria</taxon>
        <taxon>Bacillati</taxon>
        <taxon>Actinomycetota</taxon>
        <taxon>Coriobacteriia</taxon>
        <taxon>Coriobacteriales</taxon>
        <taxon>Atopobiaceae</taxon>
        <taxon>Parafannyhessea</taxon>
    </lineage>
</organism>
<dbReference type="Pfam" id="PF13393">
    <property type="entry name" value="tRNA-synt_His"/>
    <property type="match status" value="1"/>
</dbReference>
<sequence length="559" mass="60238">MLARTPRGFRDILPTEALARERITQTVRSCFSSHGYLPVETPLLEDRAVLDRGGRLQNTPFQLFDVDGSLLVLRPDLTLPIARMVSTRFSDGSLPVRLRYAAPVVREESTLKGQPRQFTQLGVELFGGEGIAPEVEVISLLAETLAALRVPAWKIVCGSVTPLKALLDATAPSEEFRARAMELVHGSDLVGLDELIDAAGSLAPVAASALHGICRLAGDADVLDQIDELLGRAGVAEEERGTRELRELVAGLDAKAKQRLTFDFSIINSFDYYTGVVFKAYSEATTASIASGGRYDAVLANLGRPDVASCGFALSLECMQEVLGEQGESGVVSARARNAERPLRIAVPKGGLFKDAVRLLERAGLPVDELRDPGRRLIIPAEGVEYVIVRAQDAPVFVGHGGADCGICGNDSIIEAGIDVLQLVDLHFGACRFVVAEPASKAGDADAAAAWRGSVRVATKYPRITQNYYDSIGQQVDIVQLHGNIELGPIVGMTDRLVDITATGTTLRENDLVVVDEVMECTARFFAGPAAYRSDERIRDLAQRLQRACAQEGSSNEDR</sequence>
<evidence type="ECO:0000256" key="8">
    <source>
        <dbReference type="ARBA" id="ARBA00025246"/>
    </source>
</evidence>
<dbReference type="Gene3D" id="3.40.190.10">
    <property type="entry name" value="Periplasmic binding protein-like II"/>
    <property type="match status" value="2"/>
</dbReference>
<evidence type="ECO:0000313" key="13">
    <source>
        <dbReference type="Proteomes" id="UP000199135"/>
    </source>
</evidence>
<proteinExistence type="inferred from homology"/>
<comment type="function">
    <text evidence="8 9">Required for the first step of histidine biosynthesis. May allow the feedback regulation of ATP phosphoribosyltransferase activity by histidine.</text>
</comment>
<dbReference type="SUPFAM" id="SSF55681">
    <property type="entry name" value="Class II aaRS and biotin synthetases"/>
    <property type="match status" value="1"/>
</dbReference>
<evidence type="ECO:0000256" key="3">
    <source>
        <dbReference type="ARBA" id="ARBA00005539"/>
    </source>
</evidence>
<evidence type="ECO:0000256" key="5">
    <source>
        <dbReference type="ARBA" id="ARBA00022490"/>
    </source>
</evidence>
<dbReference type="InterPro" id="IPR004517">
    <property type="entry name" value="HisZ"/>
</dbReference>
<dbReference type="EMBL" id="FNWT01000011">
    <property type="protein sequence ID" value="SEH66987.1"/>
    <property type="molecule type" value="Genomic_DNA"/>
</dbReference>
<dbReference type="Pfam" id="PF01634">
    <property type="entry name" value="HisG"/>
    <property type="match status" value="1"/>
</dbReference>
<comment type="miscellaneous">
    <text evidence="9">This function is generally fulfilled by the C-terminal part of HisG, which is missing in some bacteria such as this one.</text>
</comment>
<dbReference type="SUPFAM" id="SSF53850">
    <property type="entry name" value="Periplasmic binding protein-like II"/>
    <property type="match status" value="1"/>
</dbReference>
<dbReference type="InterPro" id="IPR006195">
    <property type="entry name" value="aa-tRNA-synth_II"/>
</dbReference>
<comment type="subcellular location">
    <subcellularLocation>
        <location evidence="1 10">Cytoplasm</location>
    </subcellularLocation>
</comment>
<keyword evidence="10" id="KW-0368">Histidine biosynthesis</keyword>
<dbReference type="GO" id="GO:0016757">
    <property type="term" value="F:glycosyltransferase activity"/>
    <property type="evidence" value="ECO:0007669"/>
    <property type="project" value="UniProtKB-KW"/>
</dbReference>
<dbReference type="InterPro" id="IPR041715">
    <property type="entry name" value="HisRS-like_core"/>
</dbReference>
<evidence type="ECO:0000256" key="4">
    <source>
        <dbReference type="ARBA" id="ARBA00011496"/>
    </source>
</evidence>
<evidence type="ECO:0000256" key="9">
    <source>
        <dbReference type="HAMAP-Rule" id="MF_00125"/>
    </source>
</evidence>
<comment type="similarity">
    <text evidence="3 9">Belongs to the class-II aminoacyl-tRNA synthetase family. HisZ subfamily.</text>
</comment>
<gene>
    <name evidence="10" type="primary">hisG</name>
    <name evidence="9" type="synonym">hisZ</name>
    <name evidence="12" type="ORF">SAMN05216447_11136</name>
</gene>
<dbReference type="PROSITE" id="PS50862">
    <property type="entry name" value="AA_TRNA_LIGASE_II"/>
    <property type="match status" value="1"/>
</dbReference>
<comment type="similarity">
    <text evidence="10">Belongs to the ATP phosphoribosyltransferase family. Short subfamily.</text>
</comment>